<sequence length="143" mass="16138">MRASDVLIDNLKQMEGYRAKAYKCAAGRWTCGYGHTKGVTARTVCDKAKAEVWLRADLEPIESFLSAIPEICKTQGRFDACADFCFNVGIGNFKSSTLFKMVRRNAATADIQREFLKWVYAGGVPLSGLLKRRKWEAERWAEC</sequence>
<dbReference type="GO" id="GO:0003796">
    <property type="term" value="F:lysozyme activity"/>
    <property type="evidence" value="ECO:0007669"/>
    <property type="project" value="UniProtKB-EC"/>
</dbReference>
<dbReference type="InterPro" id="IPR033907">
    <property type="entry name" value="Endolysin_autolysin"/>
</dbReference>
<organism evidence="5">
    <name type="scientific">Siphoviridae sp. ctEIp38</name>
    <dbReference type="NCBI Taxonomy" id="2825394"/>
    <lineage>
        <taxon>Viruses</taxon>
        <taxon>Duplodnaviria</taxon>
        <taxon>Heunggongvirae</taxon>
        <taxon>Uroviricota</taxon>
        <taxon>Caudoviricetes</taxon>
    </lineage>
</organism>
<dbReference type="InterPro" id="IPR023347">
    <property type="entry name" value="Lysozyme_dom_sf"/>
</dbReference>
<dbReference type="CDD" id="cd00737">
    <property type="entry name" value="lyz_endolysin_autolysin"/>
    <property type="match status" value="1"/>
</dbReference>
<dbReference type="InterPro" id="IPR002196">
    <property type="entry name" value="Glyco_hydro_24"/>
</dbReference>
<reference evidence="5" key="1">
    <citation type="journal article" date="2021" name="Proc. Natl. Acad. Sci. U.S.A.">
        <title>A Catalog of Tens of Thousands of Viruses from Human Metagenomes Reveals Hidden Associations with Chronic Diseases.</title>
        <authorList>
            <person name="Tisza M.J."/>
            <person name="Buck C.B."/>
        </authorList>
    </citation>
    <scope>NUCLEOTIDE SEQUENCE</scope>
    <source>
        <strain evidence="5">CtEIp38</strain>
    </source>
</reference>
<keyword evidence="4" id="KW-0326">Glycosidase</keyword>
<dbReference type="GO" id="GO:0009253">
    <property type="term" value="P:peptidoglycan catabolic process"/>
    <property type="evidence" value="ECO:0007669"/>
    <property type="project" value="InterPro"/>
</dbReference>
<comment type="catalytic activity">
    <reaction evidence="4">
        <text>Hydrolysis of (1-&gt;4)-beta-linkages between N-acetylmuramic acid and N-acetyl-D-glucosamine residues in a peptidoglycan and between N-acetyl-D-glucosamine residues in chitodextrins.</text>
        <dbReference type="EC" id="3.2.1.17"/>
    </reaction>
</comment>
<dbReference type="InterPro" id="IPR023346">
    <property type="entry name" value="Lysozyme-like_dom_sf"/>
</dbReference>
<dbReference type="InterPro" id="IPR051018">
    <property type="entry name" value="Bacteriophage_GH24"/>
</dbReference>
<proteinExistence type="inferred from homology"/>
<comment type="similarity">
    <text evidence="4">Belongs to the glycosyl hydrolase 24 family.</text>
</comment>
<dbReference type="Pfam" id="PF00959">
    <property type="entry name" value="Phage_lysozyme"/>
    <property type="match status" value="1"/>
</dbReference>
<keyword evidence="3" id="KW-1035">Host cytoplasm</keyword>
<dbReference type="GO" id="GO:0031640">
    <property type="term" value="P:killing of cells of another organism"/>
    <property type="evidence" value="ECO:0007669"/>
    <property type="project" value="UniProtKB-KW"/>
</dbReference>
<evidence type="ECO:0000256" key="4">
    <source>
        <dbReference type="RuleBase" id="RU003788"/>
    </source>
</evidence>
<dbReference type="PANTHER" id="PTHR38107">
    <property type="match status" value="1"/>
</dbReference>
<dbReference type="GO" id="GO:0016998">
    <property type="term" value="P:cell wall macromolecule catabolic process"/>
    <property type="evidence" value="ECO:0007669"/>
    <property type="project" value="InterPro"/>
</dbReference>
<dbReference type="GO" id="GO:0042742">
    <property type="term" value="P:defense response to bacterium"/>
    <property type="evidence" value="ECO:0007669"/>
    <property type="project" value="UniProtKB-KW"/>
</dbReference>
<keyword evidence="2 4" id="KW-0081">Bacteriolytic enzyme</keyword>
<name>A0A8S5QDC4_9CAUD</name>
<evidence type="ECO:0000313" key="5">
    <source>
        <dbReference type="EMBL" id="DAE17263.1"/>
    </source>
</evidence>
<dbReference type="Gene3D" id="1.10.530.40">
    <property type="match status" value="1"/>
</dbReference>
<keyword evidence="4" id="KW-0378">Hydrolase</keyword>
<dbReference type="SUPFAM" id="SSF53955">
    <property type="entry name" value="Lysozyme-like"/>
    <property type="match status" value="1"/>
</dbReference>
<evidence type="ECO:0000256" key="1">
    <source>
        <dbReference type="ARBA" id="ARBA00022529"/>
    </source>
</evidence>
<evidence type="ECO:0000256" key="3">
    <source>
        <dbReference type="ARBA" id="ARBA00023200"/>
    </source>
</evidence>
<dbReference type="EMBL" id="BK015638">
    <property type="protein sequence ID" value="DAE17263.1"/>
    <property type="molecule type" value="Genomic_DNA"/>
</dbReference>
<keyword evidence="1 4" id="KW-0929">Antimicrobial</keyword>
<evidence type="ECO:0000256" key="2">
    <source>
        <dbReference type="ARBA" id="ARBA00022638"/>
    </source>
</evidence>
<protein>
    <recommendedName>
        <fullName evidence="4">Lysozyme</fullName>
        <ecNumber evidence="4">3.2.1.17</ecNumber>
    </recommendedName>
</protein>
<accession>A0A8S5QDC4</accession>
<dbReference type="PANTHER" id="PTHR38107:SF3">
    <property type="entry name" value="LYSOZYME RRRD-RELATED"/>
    <property type="match status" value="1"/>
</dbReference>
<dbReference type="EC" id="3.2.1.17" evidence="4"/>